<comment type="caution">
    <text evidence="6">The sequence shown here is derived from an EMBL/GenBank/DDBJ whole genome shotgun (WGS) entry which is preliminary data.</text>
</comment>
<sequence>MRELQLQGVGVGVRAVEPAAVQGADGGGAGGARDRRPRRRRGAGGLRRRVADADGELLPGVPGAGPHAGGMPPHSDYGFLTILLQDKVNGLEVRHADQWVLVDPLPGSLVVNVGDHFEMYSNGRYKSVLHRVRVNSARSRISVASLHSLPPARVIGPAPELVDDEKNPRRYMDTDFATFLDYLSSAEGQHKSFLQTRRLLTS</sequence>
<evidence type="ECO:0000256" key="1">
    <source>
        <dbReference type="ARBA" id="ARBA00022723"/>
    </source>
</evidence>
<organism evidence="6 7">
    <name type="scientific">Panicum virgatum</name>
    <name type="common">Blackwell switchgrass</name>
    <dbReference type="NCBI Taxonomy" id="38727"/>
    <lineage>
        <taxon>Eukaryota</taxon>
        <taxon>Viridiplantae</taxon>
        <taxon>Streptophyta</taxon>
        <taxon>Embryophyta</taxon>
        <taxon>Tracheophyta</taxon>
        <taxon>Spermatophyta</taxon>
        <taxon>Magnoliopsida</taxon>
        <taxon>Liliopsida</taxon>
        <taxon>Poales</taxon>
        <taxon>Poaceae</taxon>
        <taxon>PACMAD clade</taxon>
        <taxon>Panicoideae</taxon>
        <taxon>Panicodae</taxon>
        <taxon>Paniceae</taxon>
        <taxon>Panicinae</taxon>
        <taxon>Panicum</taxon>
        <taxon>Panicum sect. Hiantes</taxon>
    </lineage>
</organism>
<dbReference type="GO" id="GO:0046872">
    <property type="term" value="F:metal ion binding"/>
    <property type="evidence" value="ECO:0007669"/>
    <property type="project" value="UniProtKB-KW"/>
</dbReference>
<proteinExistence type="inferred from homology"/>
<dbReference type="PROSITE" id="PS51471">
    <property type="entry name" value="FE2OG_OXY"/>
    <property type="match status" value="1"/>
</dbReference>
<dbReference type="Gene3D" id="2.60.120.330">
    <property type="entry name" value="B-lactam Antibiotic, Isopenicillin N Synthase, Chain"/>
    <property type="match status" value="1"/>
</dbReference>
<keyword evidence="7" id="KW-1185">Reference proteome</keyword>
<dbReference type="SUPFAM" id="SSF51197">
    <property type="entry name" value="Clavaminate synthase-like"/>
    <property type="match status" value="1"/>
</dbReference>
<keyword evidence="3" id="KW-0560">Oxidoreductase</keyword>
<evidence type="ECO:0000256" key="3">
    <source>
        <dbReference type="RuleBase" id="RU003682"/>
    </source>
</evidence>
<dbReference type="GO" id="GO:0016491">
    <property type="term" value="F:oxidoreductase activity"/>
    <property type="evidence" value="ECO:0007669"/>
    <property type="project" value="UniProtKB-KW"/>
</dbReference>
<feature type="domain" description="Fe2OG dioxygenase" evidence="5">
    <location>
        <begin position="52"/>
        <end position="149"/>
    </location>
</feature>
<evidence type="ECO:0000313" key="6">
    <source>
        <dbReference type="EMBL" id="KAG2633646.1"/>
    </source>
</evidence>
<keyword evidence="1 3" id="KW-0479">Metal-binding</keyword>
<dbReference type="AlphaFoldDB" id="A0A8T0VJ44"/>
<dbReference type="Proteomes" id="UP000823388">
    <property type="component" value="Chromosome 2N"/>
</dbReference>
<protein>
    <recommendedName>
        <fullName evidence="5">Fe2OG dioxygenase domain-containing protein</fullName>
    </recommendedName>
</protein>
<accession>A0A8T0VJ44</accession>
<dbReference type="PANTHER" id="PTHR47991">
    <property type="entry name" value="OXOGLUTARATE/IRON-DEPENDENT DIOXYGENASE"/>
    <property type="match status" value="1"/>
</dbReference>
<gene>
    <name evidence="6" type="ORF">PVAP13_2NG240806</name>
</gene>
<feature type="compositionally biased region" description="Basic residues" evidence="4">
    <location>
        <begin position="35"/>
        <end position="48"/>
    </location>
</feature>
<comment type="similarity">
    <text evidence="3">Belongs to the iron/ascorbate-dependent oxidoreductase family.</text>
</comment>
<dbReference type="InterPro" id="IPR005123">
    <property type="entry name" value="Oxoglu/Fe-dep_dioxygenase_dom"/>
</dbReference>
<name>A0A8T0VJ44_PANVG</name>
<keyword evidence="2 3" id="KW-0408">Iron</keyword>
<dbReference type="Pfam" id="PF03171">
    <property type="entry name" value="2OG-FeII_Oxy"/>
    <property type="match status" value="1"/>
</dbReference>
<dbReference type="InterPro" id="IPR027443">
    <property type="entry name" value="IPNS-like_sf"/>
</dbReference>
<evidence type="ECO:0000256" key="2">
    <source>
        <dbReference type="ARBA" id="ARBA00023004"/>
    </source>
</evidence>
<dbReference type="InterPro" id="IPR044861">
    <property type="entry name" value="IPNS-like_FE2OG_OXY"/>
</dbReference>
<feature type="region of interest" description="Disordered" evidence="4">
    <location>
        <begin position="21"/>
        <end position="72"/>
    </location>
</feature>
<evidence type="ECO:0000313" key="7">
    <source>
        <dbReference type="Proteomes" id="UP000823388"/>
    </source>
</evidence>
<dbReference type="EMBL" id="CM029040">
    <property type="protein sequence ID" value="KAG2633646.1"/>
    <property type="molecule type" value="Genomic_DNA"/>
</dbReference>
<evidence type="ECO:0000256" key="4">
    <source>
        <dbReference type="SAM" id="MobiDB-lite"/>
    </source>
</evidence>
<reference evidence="6" key="1">
    <citation type="submission" date="2020-05" db="EMBL/GenBank/DDBJ databases">
        <title>WGS assembly of Panicum virgatum.</title>
        <authorList>
            <person name="Lovell J.T."/>
            <person name="Jenkins J."/>
            <person name="Shu S."/>
            <person name="Juenger T.E."/>
            <person name="Schmutz J."/>
        </authorList>
    </citation>
    <scope>NUCLEOTIDE SEQUENCE</scope>
    <source>
        <strain evidence="6">AP13</strain>
    </source>
</reference>
<evidence type="ECO:0000259" key="5">
    <source>
        <dbReference type="PROSITE" id="PS51471"/>
    </source>
</evidence>
<dbReference type="InterPro" id="IPR050295">
    <property type="entry name" value="Plant_2OG-oxidoreductases"/>
</dbReference>